<evidence type="ECO:0000313" key="2">
    <source>
        <dbReference type="Proteomes" id="UP000295649"/>
    </source>
</evidence>
<keyword evidence="2" id="KW-1185">Reference proteome</keyword>
<organism evidence="1 2">
    <name type="scientific">Methylomonas methanica</name>
    <dbReference type="NCBI Taxonomy" id="421"/>
    <lineage>
        <taxon>Bacteria</taxon>
        <taxon>Pseudomonadati</taxon>
        <taxon>Pseudomonadota</taxon>
        <taxon>Gammaproteobacteria</taxon>
        <taxon>Methylococcales</taxon>
        <taxon>Methylococcaceae</taxon>
        <taxon>Methylomonas</taxon>
    </lineage>
</organism>
<proteinExistence type="predicted"/>
<dbReference type="Proteomes" id="UP000295649">
    <property type="component" value="Unassembled WGS sequence"/>
</dbReference>
<comment type="caution">
    <text evidence="1">The sequence shown here is derived from an EMBL/GenBank/DDBJ whole genome shotgun (WGS) entry which is preliminary data.</text>
</comment>
<name>A0ABY2CVK5_METMH</name>
<protein>
    <recommendedName>
        <fullName evidence="3">Amidohydrolase-related domain-containing protein</fullName>
    </recommendedName>
</protein>
<evidence type="ECO:0000313" key="1">
    <source>
        <dbReference type="EMBL" id="TCV86833.1"/>
    </source>
</evidence>
<evidence type="ECO:0008006" key="3">
    <source>
        <dbReference type="Google" id="ProtNLM"/>
    </source>
</evidence>
<accession>A0ABY2CVK5</accession>
<dbReference type="RefSeq" id="WP_197488349.1">
    <property type="nucleotide sequence ID" value="NZ_LUUF01000103.1"/>
</dbReference>
<reference evidence="1 2" key="1">
    <citation type="submission" date="2019-03" db="EMBL/GenBank/DDBJ databases">
        <title>Systems level insights into methane cycling in arid and semi-arid ecosystems.</title>
        <authorList>
            <person name="Kalyuzhnaya M."/>
        </authorList>
    </citation>
    <scope>NUCLEOTIDE SEQUENCE [LARGE SCALE GENOMIC DNA]</scope>
    <source>
        <strain evidence="1 2">S-1</strain>
    </source>
</reference>
<sequence>MLYGSDYPLTGILPLISPAAFAKAGLLSEDAVEPLLALQEYHPFRFDFVLKRSLAWQGKRFADSVFATRPFFTRQSS</sequence>
<gene>
    <name evidence="1" type="ORF">EDE11_10354</name>
</gene>
<dbReference type="EMBL" id="SMCN01000003">
    <property type="protein sequence ID" value="TCV86833.1"/>
    <property type="molecule type" value="Genomic_DNA"/>
</dbReference>